<dbReference type="AlphaFoldDB" id="I6ZVI2"/>
<reference evidence="2 3" key="1">
    <citation type="journal article" date="2013" name="PLoS ONE">
        <title>Genomic analysis of Melioribacter roseus, facultatively anaerobic organotrophic bacterium representing a novel deep lineage within Bacteriodetes/Chlorobi group.</title>
        <authorList>
            <person name="Kadnikov V.V."/>
            <person name="Mardanov A.V."/>
            <person name="Podosokorskaya O.A."/>
            <person name="Gavrilov S.N."/>
            <person name="Kublanov I.V."/>
            <person name="Beletsky A.V."/>
            <person name="Bonch-Osmolovskaya E.A."/>
            <person name="Ravin N.V."/>
        </authorList>
    </citation>
    <scope>NUCLEOTIDE SEQUENCE [LARGE SCALE GENOMIC DNA]</scope>
    <source>
        <strain evidence="3">JCM 17771 / P3M-2</strain>
    </source>
</reference>
<name>I6ZVI2_MELRP</name>
<dbReference type="Proteomes" id="UP000009011">
    <property type="component" value="Chromosome"/>
</dbReference>
<accession>I6ZVI2</accession>
<dbReference type="HOGENOM" id="CLU_1852825_0_0_10"/>
<organism evidence="2 3">
    <name type="scientific">Melioribacter roseus (strain DSM 23840 / JCM 17771 / VKM B-2668 / P3M-2)</name>
    <dbReference type="NCBI Taxonomy" id="1191523"/>
    <lineage>
        <taxon>Bacteria</taxon>
        <taxon>Pseudomonadati</taxon>
        <taxon>Ignavibacteriota</taxon>
        <taxon>Ignavibacteria</taxon>
        <taxon>Ignavibacteriales</taxon>
        <taxon>Melioribacteraceae</taxon>
        <taxon>Melioribacter</taxon>
    </lineage>
</organism>
<keyword evidence="1" id="KW-0812">Transmembrane</keyword>
<proteinExistence type="predicted"/>
<protein>
    <submittedName>
        <fullName evidence="2">Uncharacterized protein</fullName>
    </submittedName>
</protein>
<evidence type="ECO:0000313" key="2">
    <source>
        <dbReference type="EMBL" id="AFN76009.1"/>
    </source>
</evidence>
<feature type="transmembrane region" description="Helical" evidence="1">
    <location>
        <begin position="12"/>
        <end position="34"/>
    </location>
</feature>
<dbReference type="EMBL" id="CP003557">
    <property type="protein sequence ID" value="AFN76009.1"/>
    <property type="molecule type" value="Genomic_DNA"/>
</dbReference>
<sequence length="138" mass="16017">MNEPKYSTSLKPFYLIVLTILPGLIGLMILYFSFDEESKLSYVYLLILILFGALLKSINFFKMPKKINLYENKLVLKSIFGKEITLELIKIWAIEIKHGIFIIKAGRESFYAINAFTGINYILDNLKRFAPDIKILRT</sequence>
<keyword evidence="3" id="KW-1185">Reference proteome</keyword>
<feature type="transmembrane region" description="Helical" evidence="1">
    <location>
        <begin position="40"/>
        <end position="61"/>
    </location>
</feature>
<evidence type="ECO:0000256" key="1">
    <source>
        <dbReference type="SAM" id="Phobius"/>
    </source>
</evidence>
<keyword evidence="1" id="KW-0472">Membrane</keyword>
<dbReference type="RefSeq" id="WP_014857439.1">
    <property type="nucleotide sequence ID" value="NC_018178.1"/>
</dbReference>
<keyword evidence="1" id="KW-1133">Transmembrane helix</keyword>
<dbReference type="KEGG" id="mro:MROS_2779"/>
<gene>
    <name evidence="2" type="ordered locus">MROS_2779</name>
</gene>
<dbReference type="STRING" id="1191523.MROS_2779"/>
<evidence type="ECO:0000313" key="3">
    <source>
        <dbReference type="Proteomes" id="UP000009011"/>
    </source>
</evidence>